<dbReference type="PIRSF" id="PIRSF026631">
    <property type="entry name" value="UCP026631"/>
    <property type="match status" value="1"/>
</dbReference>
<sequence length="490" mass="53058">MHPLTPLLKGGIALVAILGYFVYQAREVLIDRFLGVGNGEGDPLVWLVESDFLLLAIGVIIGGLLIFIGGFYLSWRMHTFRITDEVVEVRSGILFRTNRRGRLDRIQGINITRPFLARLFGTAKLEVNVAGDDANVQLEYLGSAAADELRREVLRLASGTKVEAATETVVGPTGSLVEQRVAELLAPELNAEQLAAQSVVKMHLGRLIGSLVLSGTTIFLIGFIIAGFIVVSLTGELFYLGGAIPAVLGMASFYYRRFTRSLRYSIAGTPDGVRVGFGLLSTSNETLPPGRIHSVLVSQPLLWRPFGWWEIKITRASKSSAKGAAGQENTTILPVGHIHDVMQVLALILPDMTSERDAQLLHRGLVSPGGDDGFVNSPKRAAPIRWFSWRRNGYALSPSSVLLRKGRVWRELIVVPTARIQSVALEDGPLLRRLGLGALRVHTVAGPVTASLGAVDRVAAVDFFEIVSAAAVSSSSTDTSHRWRSGEALA</sequence>
<gene>
    <name evidence="3" type="ORF">EYE40_11465</name>
</gene>
<keyword evidence="1" id="KW-0812">Transmembrane</keyword>
<dbReference type="AlphaFoldDB" id="A0A4Q9GV04"/>
<dbReference type="PANTHER" id="PTHR34473:SF2">
    <property type="entry name" value="UPF0699 TRANSMEMBRANE PROTEIN YDBT"/>
    <property type="match status" value="1"/>
</dbReference>
<keyword evidence="4" id="KW-1185">Reference proteome</keyword>
<evidence type="ECO:0000256" key="1">
    <source>
        <dbReference type="SAM" id="Phobius"/>
    </source>
</evidence>
<comment type="caution">
    <text evidence="3">The sequence shown here is derived from an EMBL/GenBank/DDBJ whole genome shotgun (WGS) entry which is preliminary data.</text>
</comment>
<dbReference type="PANTHER" id="PTHR34473">
    <property type="entry name" value="UPF0699 TRANSMEMBRANE PROTEIN YDBS"/>
    <property type="match status" value="1"/>
</dbReference>
<dbReference type="Pfam" id="PF03703">
    <property type="entry name" value="bPH_2"/>
    <property type="match status" value="2"/>
</dbReference>
<organism evidence="3 4">
    <name type="scientific">Glaciihabitans arcticus</name>
    <dbReference type="NCBI Taxonomy" id="2668039"/>
    <lineage>
        <taxon>Bacteria</taxon>
        <taxon>Bacillati</taxon>
        <taxon>Actinomycetota</taxon>
        <taxon>Actinomycetes</taxon>
        <taxon>Micrococcales</taxon>
        <taxon>Microbacteriaceae</taxon>
        <taxon>Glaciihabitans</taxon>
    </lineage>
</organism>
<accession>A0A4Q9GV04</accession>
<evidence type="ECO:0000313" key="4">
    <source>
        <dbReference type="Proteomes" id="UP000294194"/>
    </source>
</evidence>
<dbReference type="Proteomes" id="UP000294194">
    <property type="component" value="Unassembled WGS sequence"/>
</dbReference>
<dbReference type="InterPro" id="IPR005182">
    <property type="entry name" value="YdbS-like_PH"/>
</dbReference>
<reference evidence="4" key="1">
    <citation type="submission" date="2019-02" db="EMBL/GenBank/DDBJ databases">
        <title>Glaciihabitans arcticus sp. nov., a psychrotolerant bacterium isolated from polar soil.</title>
        <authorList>
            <person name="Dahal R.H."/>
        </authorList>
    </citation>
    <scope>NUCLEOTIDE SEQUENCE [LARGE SCALE GENOMIC DNA]</scope>
    <source>
        <strain evidence="4">RP-3-7</strain>
    </source>
</reference>
<dbReference type="InterPro" id="IPR014529">
    <property type="entry name" value="UCP026631"/>
</dbReference>
<feature type="domain" description="YdbS-like PH" evidence="2">
    <location>
        <begin position="75"/>
        <end position="152"/>
    </location>
</feature>
<keyword evidence="1" id="KW-0472">Membrane</keyword>
<protein>
    <recommendedName>
        <fullName evidence="2">YdbS-like PH domain-containing protein</fullName>
    </recommendedName>
</protein>
<evidence type="ECO:0000259" key="2">
    <source>
        <dbReference type="Pfam" id="PF03703"/>
    </source>
</evidence>
<feature type="transmembrane region" description="Helical" evidence="1">
    <location>
        <begin position="207"/>
        <end position="231"/>
    </location>
</feature>
<feature type="domain" description="YdbS-like PH" evidence="2">
    <location>
        <begin position="389"/>
        <end position="454"/>
    </location>
</feature>
<name>A0A4Q9GV04_9MICO</name>
<keyword evidence="1" id="KW-1133">Transmembrane helix</keyword>
<dbReference type="EMBL" id="SISG01000001">
    <property type="protein sequence ID" value="TBN58635.1"/>
    <property type="molecule type" value="Genomic_DNA"/>
</dbReference>
<feature type="transmembrane region" description="Helical" evidence="1">
    <location>
        <begin position="237"/>
        <end position="255"/>
    </location>
</feature>
<evidence type="ECO:0000313" key="3">
    <source>
        <dbReference type="EMBL" id="TBN58635.1"/>
    </source>
</evidence>
<proteinExistence type="predicted"/>
<feature type="transmembrane region" description="Helical" evidence="1">
    <location>
        <begin position="7"/>
        <end position="23"/>
    </location>
</feature>
<feature type="transmembrane region" description="Helical" evidence="1">
    <location>
        <begin position="52"/>
        <end position="73"/>
    </location>
</feature>